<organism evidence="3 4">
    <name type="scientific">Saxophila tyrrhenica</name>
    <dbReference type="NCBI Taxonomy" id="1690608"/>
    <lineage>
        <taxon>Eukaryota</taxon>
        <taxon>Fungi</taxon>
        <taxon>Dikarya</taxon>
        <taxon>Ascomycota</taxon>
        <taxon>Pezizomycotina</taxon>
        <taxon>Dothideomycetes</taxon>
        <taxon>Dothideomycetidae</taxon>
        <taxon>Mycosphaerellales</taxon>
        <taxon>Extremaceae</taxon>
        <taxon>Saxophila</taxon>
    </lineage>
</organism>
<feature type="compositionally biased region" description="Gly residues" evidence="2">
    <location>
        <begin position="69"/>
        <end position="79"/>
    </location>
</feature>
<feature type="compositionally biased region" description="Basic and acidic residues" evidence="2">
    <location>
        <begin position="153"/>
        <end position="163"/>
    </location>
</feature>
<feature type="compositionally biased region" description="Polar residues" evidence="2">
    <location>
        <begin position="57"/>
        <end position="66"/>
    </location>
</feature>
<dbReference type="GeneID" id="89925068"/>
<dbReference type="EMBL" id="JAVRRT010000005">
    <property type="protein sequence ID" value="KAK5172085.1"/>
    <property type="molecule type" value="Genomic_DNA"/>
</dbReference>
<keyword evidence="4" id="KW-1185">Reference proteome</keyword>
<dbReference type="RefSeq" id="XP_064660929.1">
    <property type="nucleotide sequence ID" value="XM_064800978.1"/>
</dbReference>
<accession>A0AAV9PEW1</accession>
<evidence type="ECO:0000313" key="4">
    <source>
        <dbReference type="Proteomes" id="UP001337655"/>
    </source>
</evidence>
<evidence type="ECO:0000256" key="1">
    <source>
        <dbReference type="SAM" id="Coils"/>
    </source>
</evidence>
<feature type="coiled-coil region" evidence="1">
    <location>
        <begin position="304"/>
        <end position="338"/>
    </location>
</feature>
<sequence length="377" mass="41081">MEITSSPPITPIKQHMSPLETSPSNTYRSPISRRTSSFSSNHDRSPVSARSSRHRFSNGSQYSNDFSPDGGGGGGGGMGNLADELELLDDDEGEDGEITEVADEEGGASTVDGARDSGIDVSYESKRSPSSTGHTRNFSKPFSSPQKPPDSPRPQEREEKLPPELEDLMNSVARMASYAGTSEDPLIPRVVGLLQDLGNQSSLETGVQRMNTSTNSITSYVTVQSKTLQQIATSLYSPLALYGIQLDPVILDELAPLIDALLQDLPLPDPAPLQGLQKLLRETDNTVSTLSQLTDTLQMGKHVTNDASRRLRDSQRMVAELRRERERADAAREELGRGGWNERVQGRWGEKQCGEILGGFERRCEELRRGLVEAGGG</sequence>
<feature type="compositionally biased region" description="Basic and acidic residues" evidence="2">
    <location>
        <begin position="113"/>
        <end position="127"/>
    </location>
</feature>
<keyword evidence="1" id="KW-0175">Coiled coil</keyword>
<protein>
    <submittedName>
        <fullName evidence="3">Uncharacterized protein</fullName>
    </submittedName>
</protein>
<dbReference type="Proteomes" id="UP001337655">
    <property type="component" value="Unassembled WGS sequence"/>
</dbReference>
<feature type="compositionally biased region" description="Acidic residues" evidence="2">
    <location>
        <begin position="83"/>
        <end position="106"/>
    </location>
</feature>
<dbReference type="AlphaFoldDB" id="A0AAV9PEW1"/>
<feature type="compositionally biased region" description="Low complexity" evidence="2">
    <location>
        <begin position="28"/>
        <end position="40"/>
    </location>
</feature>
<proteinExistence type="predicted"/>
<comment type="caution">
    <text evidence="3">The sequence shown here is derived from an EMBL/GenBank/DDBJ whole genome shotgun (WGS) entry which is preliminary data.</text>
</comment>
<reference evidence="3 4" key="1">
    <citation type="submission" date="2023-08" db="EMBL/GenBank/DDBJ databases">
        <title>Black Yeasts Isolated from many extreme environments.</title>
        <authorList>
            <person name="Coleine C."/>
            <person name="Stajich J.E."/>
            <person name="Selbmann L."/>
        </authorList>
    </citation>
    <scope>NUCLEOTIDE SEQUENCE [LARGE SCALE GENOMIC DNA]</scope>
    <source>
        <strain evidence="3 4">CCFEE 5935</strain>
    </source>
</reference>
<gene>
    <name evidence="3" type="ORF">LTR77_003722</name>
</gene>
<name>A0AAV9PEW1_9PEZI</name>
<feature type="region of interest" description="Disordered" evidence="2">
    <location>
        <begin position="1"/>
        <end position="163"/>
    </location>
</feature>
<evidence type="ECO:0000256" key="2">
    <source>
        <dbReference type="SAM" id="MobiDB-lite"/>
    </source>
</evidence>
<evidence type="ECO:0000313" key="3">
    <source>
        <dbReference type="EMBL" id="KAK5172085.1"/>
    </source>
</evidence>